<dbReference type="AlphaFoldDB" id="E6U027"/>
<feature type="transmembrane region" description="Helical" evidence="1">
    <location>
        <begin position="134"/>
        <end position="157"/>
    </location>
</feature>
<dbReference type="HOGENOM" id="CLU_693800_0_0_9"/>
<proteinExistence type="predicted"/>
<feature type="transmembrane region" description="Helical" evidence="1">
    <location>
        <begin position="169"/>
        <end position="190"/>
    </location>
</feature>
<evidence type="ECO:0000256" key="1">
    <source>
        <dbReference type="SAM" id="Phobius"/>
    </source>
</evidence>
<keyword evidence="3" id="KW-1185">Reference proteome</keyword>
<keyword evidence="1" id="KW-0812">Transmembrane</keyword>
<evidence type="ECO:0000313" key="2">
    <source>
        <dbReference type="EMBL" id="ADU29031.1"/>
    </source>
</evidence>
<feature type="transmembrane region" description="Helical" evidence="1">
    <location>
        <begin position="197"/>
        <end position="223"/>
    </location>
</feature>
<dbReference type="eggNOG" id="ENOG5032VB6">
    <property type="taxonomic scope" value="Bacteria"/>
</dbReference>
<feature type="transmembrane region" description="Helical" evidence="1">
    <location>
        <begin position="37"/>
        <end position="56"/>
    </location>
</feature>
<protein>
    <recommendedName>
        <fullName evidence="4">DUF4129 domain-containing protein</fullName>
    </recommendedName>
</protein>
<keyword evidence="1" id="KW-0472">Membrane</keyword>
<dbReference type="Proteomes" id="UP000001401">
    <property type="component" value="Chromosome"/>
</dbReference>
<dbReference type="KEGG" id="bco:Bcell_0750"/>
<feature type="transmembrane region" description="Helical" evidence="1">
    <location>
        <begin position="259"/>
        <end position="277"/>
    </location>
</feature>
<gene>
    <name evidence="2" type="ordered locus">Bcell_0750</name>
</gene>
<organism evidence="2 3">
    <name type="scientific">Evansella cellulosilytica (strain ATCC 21833 / DSM 2522 / FERM P-1141 / JCM 9156 / N-4)</name>
    <name type="common">Bacillus cellulosilyticus</name>
    <dbReference type="NCBI Taxonomy" id="649639"/>
    <lineage>
        <taxon>Bacteria</taxon>
        <taxon>Bacillati</taxon>
        <taxon>Bacillota</taxon>
        <taxon>Bacilli</taxon>
        <taxon>Bacillales</taxon>
        <taxon>Bacillaceae</taxon>
        <taxon>Evansella</taxon>
    </lineage>
</organism>
<dbReference type="EMBL" id="CP002394">
    <property type="protein sequence ID" value="ADU29031.1"/>
    <property type="molecule type" value="Genomic_DNA"/>
</dbReference>
<feature type="transmembrane region" description="Helical" evidence="1">
    <location>
        <begin position="68"/>
        <end position="98"/>
    </location>
</feature>
<accession>E6U027</accession>
<feature type="transmembrane region" description="Helical" evidence="1">
    <location>
        <begin position="110"/>
        <end position="127"/>
    </location>
</feature>
<feature type="transmembrane region" description="Helical" evidence="1">
    <location>
        <begin position="12"/>
        <end position="31"/>
    </location>
</feature>
<keyword evidence="1" id="KW-1133">Transmembrane helix</keyword>
<evidence type="ECO:0008006" key="4">
    <source>
        <dbReference type="Google" id="ProtNLM"/>
    </source>
</evidence>
<name>E6U027_EVAC2</name>
<dbReference type="STRING" id="649639.Bcell_0750"/>
<evidence type="ECO:0000313" key="3">
    <source>
        <dbReference type="Proteomes" id="UP000001401"/>
    </source>
</evidence>
<sequence length="397" mass="45396">MKSWQSECIRWGHYGQDLLLLYLILMPIYATEQRFPPAIPFLIISISSAIILGLVLKKTNSVKLTVLLCPLIVGMSVWLEFPLLLAIFFSLIFCWRVITHVDDAELDNELNLFFYTFFVGLFYYFAFHHFDERIFFFIFIFVQLVVTLGLKILSSIFHSTTSGKKSTQVKWLFGGLTVIVISSIIVAFSYPLFAKILVFTFNGIAHILALIAAPFLMLVQWLAKDTMPQEGEIVEESSGGEQIEQGFEASPPIVDTSEVFYGVLIILLIAGVITALIKMRRTTLNKKTPVIADEQESAVSPMQRSTNFSLKTLFTIKNEVRKQLFQLEIKLSKLGLGRKPDQTLEEWLSSLEVEASLKHTIIHTYEKVRYGEMDIKREDRVIYKQAIKQVIKQLKES</sequence>
<reference evidence="2" key="1">
    <citation type="submission" date="2010-12" db="EMBL/GenBank/DDBJ databases">
        <title>Complete sequence of Bacillus cellulosilyticus DSM 2522.</title>
        <authorList>
            <consortium name="US DOE Joint Genome Institute"/>
            <person name="Lucas S."/>
            <person name="Copeland A."/>
            <person name="Lapidus A."/>
            <person name="Cheng J.-F."/>
            <person name="Bruce D."/>
            <person name="Goodwin L."/>
            <person name="Pitluck S."/>
            <person name="Chertkov O."/>
            <person name="Detter J.C."/>
            <person name="Han C."/>
            <person name="Tapia R."/>
            <person name="Land M."/>
            <person name="Hauser L."/>
            <person name="Jeffries C."/>
            <person name="Kyrpides N."/>
            <person name="Ivanova N."/>
            <person name="Mikhailova N."/>
            <person name="Brumm P."/>
            <person name="Mead D."/>
            <person name="Woyke T."/>
        </authorList>
    </citation>
    <scope>NUCLEOTIDE SEQUENCE [LARGE SCALE GENOMIC DNA]</scope>
    <source>
        <strain evidence="2">DSM 2522</strain>
    </source>
</reference>